<evidence type="ECO:0000313" key="4">
    <source>
        <dbReference type="Proteomes" id="UP000664628"/>
    </source>
</evidence>
<dbReference type="PANTHER" id="PTHR46797:SF1">
    <property type="entry name" value="METHYLPHOSPHONATE SYNTHASE"/>
    <property type="match status" value="1"/>
</dbReference>
<dbReference type="PROSITE" id="PS50943">
    <property type="entry name" value="HTH_CROC1"/>
    <property type="match status" value="1"/>
</dbReference>
<evidence type="ECO:0000256" key="1">
    <source>
        <dbReference type="ARBA" id="ARBA00023125"/>
    </source>
</evidence>
<reference evidence="3 4" key="1">
    <citation type="submission" date="2021-03" db="EMBL/GenBank/DDBJ databases">
        <title>Fibrella sp. HMF5405 genome sequencing and assembly.</title>
        <authorList>
            <person name="Kang H."/>
            <person name="Kim H."/>
            <person name="Bae S."/>
            <person name="Joh K."/>
        </authorList>
    </citation>
    <scope>NUCLEOTIDE SEQUENCE [LARGE SCALE GENOMIC DNA]</scope>
    <source>
        <strain evidence="3 4">HMF5405</strain>
    </source>
</reference>
<dbReference type="Proteomes" id="UP000664628">
    <property type="component" value="Unassembled WGS sequence"/>
</dbReference>
<dbReference type="CDD" id="cd00093">
    <property type="entry name" value="HTH_XRE"/>
    <property type="match status" value="1"/>
</dbReference>
<dbReference type="InterPro" id="IPR050807">
    <property type="entry name" value="TransReg_Diox_bact_type"/>
</dbReference>
<dbReference type="Gene3D" id="1.10.260.40">
    <property type="entry name" value="lambda repressor-like DNA-binding domains"/>
    <property type="match status" value="1"/>
</dbReference>
<comment type="caution">
    <text evidence="3">The sequence shown here is derived from an EMBL/GenBank/DDBJ whole genome shotgun (WGS) entry which is preliminary data.</text>
</comment>
<sequence>MNTPKEIGDYIKLLRKASDMSQIALAAKMGIAPSTLAQFESGRKNMTLSTLNKIADAMGYDLDVSFKPKLNPVKK</sequence>
<dbReference type="InterPro" id="IPR001387">
    <property type="entry name" value="Cro/C1-type_HTH"/>
</dbReference>
<protein>
    <submittedName>
        <fullName evidence="3">Helix-turn-helix transcriptional regulator</fullName>
    </submittedName>
</protein>
<dbReference type="SUPFAM" id="SSF47413">
    <property type="entry name" value="lambda repressor-like DNA-binding domains"/>
    <property type="match status" value="1"/>
</dbReference>
<dbReference type="SMART" id="SM00530">
    <property type="entry name" value="HTH_XRE"/>
    <property type="match status" value="1"/>
</dbReference>
<gene>
    <name evidence="3" type="ORF">J2I46_01700</name>
</gene>
<keyword evidence="1" id="KW-0238">DNA-binding</keyword>
<dbReference type="InterPro" id="IPR010982">
    <property type="entry name" value="Lambda_DNA-bd_dom_sf"/>
</dbReference>
<proteinExistence type="predicted"/>
<name>A0ABS3JBB4_9BACT</name>
<accession>A0ABS3JBB4</accession>
<dbReference type="RefSeq" id="WP_207327193.1">
    <property type="nucleotide sequence ID" value="NZ_JAFMYW010000001.1"/>
</dbReference>
<organism evidence="3 4">
    <name type="scientific">Fibrella forsythiae</name>
    <dbReference type="NCBI Taxonomy" id="2817061"/>
    <lineage>
        <taxon>Bacteria</taxon>
        <taxon>Pseudomonadati</taxon>
        <taxon>Bacteroidota</taxon>
        <taxon>Cytophagia</taxon>
        <taxon>Cytophagales</taxon>
        <taxon>Spirosomataceae</taxon>
        <taxon>Fibrella</taxon>
    </lineage>
</organism>
<evidence type="ECO:0000313" key="3">
    <source>
        <dbReference type="EMBL" id="MBO0947277.1"/>
    </source>
</evidence>
<dbReference type="Pfam" id="PF01381">
    <property type="entry name" value="HTH_3"/>
    <property type="match status" value="1"/>
</dbReference>
<keyword evidence="4" id="KW-1185">Reference proteome</keyword>
<feature type="domain" description="HTH cro/C1-type" evidence="2">
    <location>
        <begin position="11"/>
        <end position="65"/>
    </location>
</feature>
<dbReference type="EMBL" id="JAFMYW010000001">
    <property type="protein sequence ID" value="MBO0947277.1"/>
    <property type="molecule type" value="Genomic_DNA"/>
</dbReference>
<evidence type="ECO:0000259" key="2">
    <source>
        <dbReference type="PROSITE" id="PS50943"/>
    </source>
</evidence>
<dbReference type="PANTHER" id="PTHR46797">
    <property type="entry name" value="HTH-TYPE TRANSCRIPTIONAL REGULATOR"/>
    <property type="match status" value="1"/>
</dbReference>